<organism evidence="3 4">
    <name type="scientific">Bordetella bronchialis</name>
    <dbReference type="NCBI Taxonomy" id="463025"/>
    <lineage>
        <taxon>Bacteria</taxon>
        <taxon>Pseudomonadati</taxon>
        <taxon>Pseudomonadota</taxon>
        <taxon>Betaproteobacteria</taxon>
        <taxon>Burkholderiales</taxon>
        <taxon>Alcaligenaceae</taxon>
        <taxon>Bordetella</taxon>
    </lineage>
</organism>
<dbReference type="RefSeq" id="WP_066669405.1">
    <property type="nucleotide sequence ID" value="NZ_CP016171.1"/>
</dbReference>
<keyword evidence="2" id="KW-0732">Signal</keyword>
<evidence type="ECO:0008006" key="5">
    <source>
        <dbReference type="Google" id="ProtNLM"/>
    </source>
</evidence>
<dbReference type="SUPFAM" id="SSF53850">
    <property type="entry name" value="Periplasmic binding protein-like II"/>
    <property type="match status" value="1"/>
</dbReference>
<feature type="chain" id="PRO_5008258437" description="LacI family transcriptional regulator" evidence="2">
    <location>
        <begin position="24"/>
        <end position="321"/>
    </location>
</feature>
<dbReference type="Gene3D" id="3.40.190.10">
    <property type="entry name" value="Periplasmic binding protein-like II"/>
    <property type="match status" value="1"/>
</dbReference>
<dbReference type="STRING" id="463025.BAU08_11290"/>
<dbReference type="PANTHER" id="PTHR42928">
    <property type="entry name" value="TRICARBOXYLATE-BINDING PROTEIN"/>
    <property type="match status" value="1"/>
</dbReference>
<proteinExistence type="inferred from homology"/>
<dbReference type="PANTHER" id="PTHR42928:SF5">
    <property type="entry name" value="BLR1237 PROTEIN"/>
    <property type="match status" value="1"/>
</dbReference>
<dbReference type="Gene3D" id="3.40.190.150">
    <property type="entry name" value="Bordetella uptake gene, domain 1"/>
    <property type="match status" value="1"/>
</dbReference>
<reference evidence="3 4" key="1">
    <citation type="submission" date="2016-06" db="EMBL/GenBank/DDBJ databases">
        <title>Complete genome sequences of Bordetella bronchialis and Bordetella flabilis.</title>
        <authorList>
            <person name="LiPuma J.J."/>
            <person name="Spilker T."/>
        </authorList>
    </citation>
    <scope>NUCLEOTIDE SEQUENCE [LARGE SCALE GENOMIC DNA]</scope>
    <source>
        <strain evidence="3 4">AU17976</strain>
    </source>
</reference>
<feature type="signal peptide" evidence="2">
    <location>
        <begin position="1"/>
        <end position="23"/>
    </location>
</feature>
<evidence type="ECO:0000313" key="3">
    <source>
        <dbReference type="EMBL" id="ANN71829.1"/>
    </source>
</evidence>
<protein>
    <recommendedName>
        <fullName evidence="5">LacI family transcriptional regulator</fullName>
    </recommendedName>
</protein>
<evidence type="ECO:0000256" key="1">
    <source>
        <dbReference type="ARBA" id="ARBA00006987"/>
    </source>
</evidence>
<dbReference type="Proteomes" id="UP000092213">
    <property type="component" value="Chromosome"/>
</dbReference>
<dbReference type="CDD" id="cd07012">
    <property type="entry name" value="PBP2_Bug_TTT"/>
    <property type="match status" value="1"/>
</dbReference>
<comment type="similarity">
    <text evidence="1">Belongs to the UPF0065 (bug) family.</text>
</comment>
<evidence type="ECO:0000256" key="2">
    <source>
        <dbReference type="SAM" id="SignalP"/>
    </source>
</evidence>
<dbReference type="EMBL" id="CP016171">
    <property type="protein sequence ID" value="ANN71829.1"/>
    <property type="molecule type" value="Genomic_DNA"/>
</dbReference>
<dbReference type="AlphaFoldDB" id="A0A193FXU1"/>
<accession>A0A193FXU1</accession>
<dbReference type="InterPro" id="IPR042100">
    <property type="entry name" value="Bug_dom1"/>
</dbReference>
<name>A0A193FXU1_9BORD</name>
<dbReference type="InterPro" id="IPR005064">
    <property type="entry name" value="BUG"/>
</dbReference>
<dbReference type="Pfam" id="PF03401">
    <property type="entry name" value="TctC"/>
    <property type="match status" value="1"/>
</dbReference>
<dbReference type="PIRSF" id="PIRSF017082">
    <property type="entry name" value="YflP"/>
    <property type="match status" value="1"/>
</dbReference>
<sequence>MKPIRSLLTCALLGWALAPAAHADTYPSRPIRTLVAFPAGGSADIVARLVTQKVGELSGFNFVVENRPGAGGNLAFDATASAPADGYTVLFSTPGIAINPSLYRKVEYKLSDFKPIALVGEAPLVLMVRPDLPIHNIKELVAASKQKPDAIRFASSGNGSSSHLAMEVLKSMTGMQYLHVPYKGGGAAMADMLGKRVDVTMLPISESLPYIRDNRLRALGQTGGKRSPIAAEIPTLAEEGVTGYSVTTWYMLLGPAKLPDPVVQTLAAKFDQALKSPDLQEKLRNAGVGILNEGPRQTKAFLDQQAASWAKAIAASGTHID</sequence>
<gene>
    <name evidence="3" type="ORF">BAU08_11290</name>
</gene>
<evidence type="ECO:0000313" key="4">
    <source>
        <dbReference type="Proteomes" id="UP000092213"/>
    </source>
</evidence>